<evidence type="ECO:0000256" key="1">
    <source>
        <dbReference type="ARBA" id="ARBA00022729"/>
    </source>
</evidence>
<dbReference type="Pfam" id="PF00149">
    <property type="entry name" value="Metallophos"/>
    <property type="match status" value="1"/>
</dbReference>
<dbReference type="Pfam" id="PF02872">
    <property type="entry name" value="5_nucleotid_C"/>
    <property type="match status" value="1"/>
</dbReference>
<keyword evidence="2" id="KW-0547">Nucleotide-binding</keyword>
<evidence type="ECO:0000256" key="2">
    <source>
        <dbReference type="RuleBase" id="RU362119"/>
    </source>
</evidence>
<reference evidence="5" key="1">
    <citation type="submission" date="2022-10" db="EMBL/GenBank/DDBJ databases">
        <title>YIM 151497 complete genome.</title>
        <authorList>
            <person name="Chen X."/>
        </authorList>
    </citation>
    <scope>NUCLEOTIDE SEQUENCE</scope>
    <source>
        <strain evidence="5">YIM 151497</strain>
    </source>
</reference>
<dbReference type="Proteomes" id="UP001163882">
    <property type="component" value="Chromosome"/>
</dbReference>
<dbReference type="SUPFAM" id="SSF56300">
    <property type="entry name" value="Metallo-dependent phosphatases"/>
    <property type="match status" value="1"/>
</dbReference>
<accession>A0ABY6IVN8</accession>
<dbReference type="EMBL" id="CP107716">
    <property type="protein sequence ID" value="UYQ73245.1"/>
    <property type="molecule type" value="Genomic_DNA"/>
</dbReference>
<proteinExistence type="inferred from homology"/>
<dbReference type="CDD" id="cd07409">
    <property type="entry name" value="MPP_CD73_N"/>
    <property type="match status" value="1"/>
</dbReference>
<feature type="signal peptide" evidence="2">
    <location>
        <begin position="1"/>
        <end position="23"/>
    </location>
</feature>
<dbReference type="Gene3D" id="3.90.780.10">
    <property type="entry name" value="5'-Nucleotidase, C-terminal domain"/>
    <property type="match status" value="1"/>
</dbReference>
<protein>
    <submittedName>
        <fullName evidence="5">5'-nucleotidase/apyrase family protein</fullName>
    </submittedName>
</protein>
<name>A0ABY6IVN8_9HYPH</name>
<keyword evidence="6" id="KW-1185">Reference proteome</keyword>
<dbReference type="InterPro" id="IPR029052">
    <property type="entry name" value="Metallo-depent_PP-like"/>
</dbReference>
<dbReference type="InterPro" id="IPR004843">
    <property type="entry name" value="Calcineurin-like_PHP"/>
</dbReference>
<dbReference type="InterPro" id="IPR008334">
    <property type="entry name" value="5'-Nucleotdase_C"/>
</dbReference>
<keyword evidence="2" id="KW-0378">Hydrolase</keyword>
<dbReference type="InterPro" id="IPR006179">
    <property type="entry name" value="5_nucleotidase/apyrase"/>
</dbReference>
<dbReference type="SUPFAM" id="SSF55816">
    <property type="entry name" value="5'-nucleotidase (syn. UDP-sugar hydrolase), C-terminal domain"/>
    <property type="match status" value="1"/>
</dbReference>
<dbReference type="PRINTS" id="PR01607">
    <property type="entry name" value="APYRASEFAMLY"/>
</dbReference>
<evidence type="ECO:0000313" key="5">
    <source>
        <dbReference type="EMBL" id="UYQ73245.1"/>
    </source>
</evidence>
<dbReference type="Gene3D" id="3.60.21.10">
    <property type="match status" value="1"/>
</dbReference>
<evidence type="ECO:0000259" key="4">
    <source>
        <dbReference type="Pfam" id="PF02872"/>
    </source>
</evidence>
<organism evidence="5 6">
    <name type="scientific">Pelagibacterium flavum</name>
    <dbReference type="NCBI Taxonomy" id="2984530"/>
    <lineage>
        <taxon>Bacteria</taxon>
        <taxon>Pseudomonadati</taxon>
        <taxon>Pseudomonadota</taxon>
        <taxon>Alphaproteobacteria</taxon>
        <taxon>Hyphomicrobiales</taxon>
        <taxon>Devosiaceae</taxon>
        <taxon>Pelagibacterium</taxon>
    </lineage>
</organism>
<feature type="domain" description="Calcineurin-like phosphoesterase" evidence="3">
    <location>
        <begin position="31"/>
        <end position="250"/>
    </location>
</feature>
<dbReference type="PANTHER" id="PTHR11575">
    <property type="entry name" value="5'-NUCLEOTIDASE-RELATED"/>
    <property type="match status" value="1"/>
</dbReference>
<dbReference type="PANTHER" id="PTHR11575:SF24">
    <property type="entry name" value="5'-NUCLEOTIDASE"/>
    <property type="match status" value="1"/>
</dbReference>
<evidence type="ECO:0000313" key="6">
    <source>
        <dbReference type="Proteomes" id="UP001163882"/>
    </source>
</evidence>
<sequence length="537" mass="56678">MKHLLLGASALALTVGLTGPISAQEGEFTLNILHLNDFHSRFGPINAFDANCDAEADAAGECFGGIARVKTAIDDKRAELDGENVVLLDAGDWFQGSLFYTQYRSEIVAEFSNDLGIDVMAVGNHEFDDGPEELAALLDAIEYPLISGNTNVENEPLLEGRIPGTHVLEIGGEQIGIISALAEDTDETSSPGDNVEFEDVIDSLTAQAEALTAQGIDKIIALTHVGYSRDLEIASNVPGVDVVVGGHSHSLLSNTDESAVGGYPTLIDGVDGNEVPVVTAYAYGKYLGEIAVTWDAEGNVVSAEGAPILIDASVTPNEEYVARLAELEEPLQELMSEVIGTTTAVIEGSREVCRVEECSMGNLVADAILDRASAQGATIAIQNGGGLRSSIDEGEITMGEVLTVLPFSNTMATVEISGADVIDALENGVSDIENGAGRFPQVAGLKYSYTLANPVGERISDVLVNEGGEWVPIDEEATYIIVTNNYMRGGGDGYGTFAEGDNPYDFGPPLEQVLADYIAAQGGEYTPYTDGRITIIE</sequence>
<dbReference type="RefSeq" id="WP_264226833.1">
    <property type="nucleotide sequence ID" value="NZ_CP107716.1"/>
</dbReference>
<feature type="domain" description="5'-Nucleotidase C-terminal" evidence="4">
    <location>
        <begin position="338"/>
        <end position="498"/>
    </location>
</feature>
<comment type="similarity">
    <text evidence="2">Belongs to the 5'-nucleotidase family.</text>
</comment>
<feature type="chain" id="PRO_5044959341" evidence="2">
    <location>
        <begin position="24"/>
        <end position="537"/>
    </location>
</feature>
<keyword evidence="1 2" id="KW-0732">Signal</keyword>
<gene>
    <name evidence="5" type="ORF">OF122_05640</name>
</gene>
<evidence type="ECO:0000259" key="3">
    <source>
        <dbReference type="Pfam" id="PF00149"/>
    </source>
</evidence>
<dbReference type="InterPro" id="IPR036907">
    <property type="entry name" value="5'-Nucleotdase_C_sf"/>
</dbReference>